<gene>
    <name evidence="1" type="ORF">GLOTRDRAFT_27607</name>
</gene>
<dbReference type="OrthoDB" id="3247165at2759"/>
<accession>S7RAL0</accession>
<dbReference type="HOGENOM" id="CLU_038071_1_0_1"/>
<keyword evidence="2" id="KW-1185">Reference proteome</keyword>
<proteinExistence type="predicted"/>
<evidence type="ECO:0000313" key="1">
    <source>
        <dbReference type="EMBL" id="EPQ51295.1"/>
    </source>
</evidence>
<dbReference type="EMBL" id="KB469311">
    <property type="protein sequence ID" value="EPQ51295.1"/>
    <property type="molecule type" value="Genomic_DNA"/>
</dbReference>
<organism evidence="1 2">
    <name type="scientific">Gloeophyllum trabeum (strain ATCC 11539 / FP-39264 / Madison 617)</name>
    <name type="common">Brown rot fungus</name>
    <dbReference type="NCBI Taxonomy" id="670483"/>
    <lineage>
        <taxon>Eukaryota</taxon>
        <taxon>Fungi</taxon>
        <taxon>Dikarya</taxon>
        <taxon>Basidiomycota</taxon>
        <taxon>Agaricomycotina</taxon>
        <taxon>Agaricomycetes</taxon>
        <taxon>Gloeophyllales</taxon>
        <taxon>Gloeophyllaceae</taxon>
        <taxon>Gloeophyllum</taxon>
    </lineage>
</organism>
<dbReference type="STRING" id="670483.S7RAL0"/>
<dbReference type="RefSeq" id="XP_007870150.1">
    <property type="nucleotide sequence ID" value="XM_007871959.1"/>
</dbReference>
<dbReference type="eggNOG" id="KOG0987">
    <property type="taxonomic scope" value="Eukaryota"/>
</dbReference>
<dbReference type="OMA" id="IATECCV"/>
<dbReference type="Proteomes" id="UP000030669">
    <property type="component" value="Unassembled WGS sequence"/>
</dbReference>
<name>S7RAL0_GLOTA</name>
<dbReference type="AlphaFoldDB" id="S7RAL0"/>
<sequence length="223" mass="25082">NEATECCITNGAEARVVSWHSEDSSGKSVLETLFVELVNPPRTIKLDGLPENVVPLTRHTMNIQCKMPNNEIVMISRQQIPILPNFAMTDYASQGRTRPNNVVDLNNCSNHQSYYTCLSRSASAQGTILIQGFDPAKIMGGASGYLRQEFRELKILDHISKLRYEGTLPGHIQGHRKNTLVRAYQTWEKDECPKDVHAAIKWSKANPSQLIDFVDDAKWKLST</sequence>
<protein>
    <submittedName>
        <fullName evidence="1">Uncharacterized protein</fullName>
    </submittedName>
</protein>
<evidence type="ECO:0000313" key="2">
    <source>
        <dbReference type="Proteomes" id="UP000030669"/>
    </source>
</evidence>
<feature type="non-terminal residue" evidence="1">
    <location>
        <position position="223"/>
    </location>
</feature>
<dbReference type="KEGG" id="gtr:GLOTRDRAFT_27607"/>
<feature type="non-terminal residue" evidence="1">
    <location>
        <position position="1"/>
    </location>
</feature>
<reference evidence="1 2" key="1">
    <citation type="journal article" date="2012" name="Science">
        <title>The Paleozoic origin of enzymatic lignin decomposition reconstructed from 31 fungal genomes.</title>
        <authorList>
            <person name="Floudas D."/>
            <person name="Binder M."/>
            <person name="Riley R."/>
            <person name="Barry K."/>
            <person name="Blanchette R.A."/>
            <person name="Henrissat B."/>
            <person name="Martinez A.T."/>
            <person name="Otillar R."/>
            <person name="Spatafora J.W."/>
            <person name="Yadav J.S."/>
            <person name="Aerts A."/>
            <person name="Benoit I."/>
            <person name="Boyd A."/>
            <person name="Carlson A."/>
            <person name="Copeland A."/>
            <person name="Coutinho P.M."/>
            <person name="de Vries R.P."/>
            <person name="Ferreira P."/>
            <person name="Findley K."/>
            <person name="Foster B."/>
            <person name="Gaskell J."/>
            <person name="Glotzer D."/>
            <person name="Gorecki P."/>
            <person name="Heitman J."/>
            <person name="Hesse C."/>
            <person name="Hori C."/>
            <person name="Igarashi K."/>
            <person name="Jurgens J.A."/>
            <person name="Kallen N."/>
            <person name="Kersten P."/>
            <person name="Kohler A."/>
            <person name="Kuees U."/>
            <person name="Kumar T.K.A."/>
            <person name="Kuo A."/>
            <person name="LaButti K."/>
            <person name="Larrondo L.F."/>
            <person name="Lindquist E."/>
            <person name="Ling A."/>
            <person name="Lombard V."/>
            <person name="Lucas S."/>
            <person name="Lundell T."/>
            <person name="Martin R."/>
            <person name="McLaughlin D.J."/>
            <person name="Morgenstern I."/>
            <person name="Morin E."/>
            <person name="Murat C."/>
            <person name="Nagy L.G."/>
            <person name="Nolan M."/>
            <person name="Ohm R.A."/>
            <person name="Patyshakuliyeva A."/>
            <person name="Rokas A."/>
            <person name="Ruiz-Duenas F.J."/>
            <person name="Sabat G."/>
            <person name="Salamov A."/>
            <person name="Samejima M."/>
            <person name="Schmutz J."/>
            <person name="Slot J.C."/>
            <person name="St John F."/>
            <person name="Stenlid J."/>
            <person name="Sun H."/>
            <person name="Sun S."/>
            <person name="Syed K."/>
            <person name="Tsang A."/>
            <person name="Wiebenga A."/>
            <person name="Young D."/>
            <person name="Pisabarro A."/>
            <person name="Eastwood D.C."/>
            <person name="Martin F."/>
            <person name="Cullen D."/>
            <person name="Grigoriev I.V."/>
            <person name="Hibbett D.S."/>
        </authorList>
    </citation>
    <scope>NUCLEOTIDE SEQUENCE [LARGE SCALE GENOMIC DNA]</scope>
    <source>
        <strain evidence="1 2">ATCC 11539</strain>
    </source>
</reference>
<dbReference type="GeneID" id="19305221"/>